<dbReference type="PaxDb" id="3218-PP1S97_112V6.1"/>
<keyword evidence="5" id="KW-0925">Oxylipin biosynthesis</keyword>
<feature type="binding site" description="axial binding residue" evidence="11">
    <location>
        <position position="431"/>
    </location>
    <ligand>
        <name>heme</name>
        <dbReference type="ChEBI" id="CHEBI:30413"/>
    </ligand>
    <ligandPart>
        <name>Fe</name>
        <dbReference type="ChEBI" id="CHEBI:18248"/>
    </ligandPart>
</feature>
<evidence type="ECO:0000256" key="4">
    <source>
        <dbReference type="ARBA" id="ARBA00022723"/>
    </source>
</evidence>
<sequence>MAVPSSKLPLKAIPGDYGVPYFGAIKDRLDYFWLQGEEQFYRSRMAKYNSTVFRVNMPPGPPISEHPQVICLLDQKSFPILFDVSKVEKKDVFTGTYMPSVSFTSGYRVCSYLDPSEERHTKLKQWCFEVIAMNGRNFLPEFHKSIEESMVLWETSLAKGEKTSVSDEVKQFAFNFLMRAVCHHDPAAPGEYSLGRNGGPYATAWANPQLAPIAGQTGLPHVVEELVLHTVPLPSALVKKNYDALYNFIKNYATEALDRAEAMGIERNDATANLLFFLCFNAYGGFNIFFPLITILISSCGPELMHDLHDEVTKAVAATDGKVTLQSIENMPLVKSVVYEAFRFKPPVPYQYGKAKFDFTIENHENSFEVKKGEMLYGYQPIVMHDPKVFSDPDQFLPRRFMGPDGEKLIKYIFWSNGYETDKPTTANKQCAGKDLVVTMARAFVAEMFLRYKEYTLTMEGAGNATKVFFSDLKK</sequence>
<proteinExistence type="inferred from homology"/>
<dbReference type="EnsemblPlants" id="Pp3c7_25640V3.1">
    <property type="protein sequence ID" value="PAC:32925967.CDS.1"/>
    <property type="gene ID" value="Pp3c7_25640"/>
</dbReference>
<keyword evidence="4 11" id="KW-0479">Metal-binding</keyword>
<evidence type="ECO:0000256" key="10">
    <source>
        <dbReference type="ARBA" id="ARBA00023239"/>
    </source>
</evidence>
<dbReference type="PRINTS" id="PR00465">
    <property type="entry name" value="EP450IV"/>
</dbReference>
<reference evidence="13" key="3">
    <citation type="submission" date="2020-12" db="UniProtKB">
        <authorList>
            <consortium name="EnsemblPlants"/>
        </authorList>
    </citation>
    <scope>IDENTIFICATION</scope>
</reference>
<dbReference type="Gramene" id="Pp3c7_25640V3.1">
    <property type="protein sequence ID" value="PAC:32925967.CDS.1"/>
    <property type="gene ID" value="Pp3c7_25640"/>
</dbReference>
<protein>
    <recommendedName>
        <fullName evidence="15">Allene oxide synthase</fullName>
    </recommendedName>
</protein>
<comment type="cofactor">
    <cofactor evidence="11">
        <name>heme</name>
        <dbReference type="ChEBI" id="CHEBI:30413"/>
    </cofactor>
</comment>
<dbReference type="PANTHER" id="PTHR24286">
    <property type="entry name" value="CYTOCHROME P450 26"/>
    <property type="match status" value="1"/>
</dbReference>
<dbReference type="CDD" id="cd11071">
    <property type="entry name" value="CYP74"/>
    <property type="match status" value="1"/>
</dbReference>
<dbReference type="OMA" id="VETHDGF"/>
<dbReference type="InterPro" id="IPR001128">
    <property type="entry name" value="Cyt_P450"/>
</dbReference>
<dbReference type="GO" id="GO:0005506">
    <property type="term" value="F:iron ion binding"/>
    <property type="evidence" value="ECO:0007669"/>
    <property type="project" value="InterPro"/>
</dbReference>
<dbReference type="STRING" id="3218.A9SNA2"/>
<evidence type="ECO:0000256" key="6">
    <source>
        <dbReference type="ARBA" id="ARBA00022832"/>
    </source>
</evidence>
<reference evidence="12 14" key="2">
    <citation type="journal article" date="2018" name="Plant J.">
        <title>The Physcomitrella patens chromosome-scale assembly reveals moss genome structure and evolution.</title>
        <authorList>
            <person name="Lang D."/>
            <person name="Ullrich K.K."/>
            <person name="Murat F."/>
            <person name="Fuchs J."/>
            <person name="Jenkins J."/>
            <person name="Haas F.B."/>
            <person name="Piednoel M."/>
            <person name="Gundlach H."/>
            <person name="Van Bel M."/>
            <person name="Meyberg R."/>
            <person name="Vives C."/>
            <person name="Morata J."/>
            <person name="Symeonidi A."/>
            <person name="Hiss M."/>
            <person name="Muchero W."/>
            <person name="Kamisugi Y."/>
            <person name="Saleh O."/>
            <person name="Blanc G."/>
            <person name="Decker E.L."/>
            <person name="van Gessel N."/>
            <person name="Grimwood J."/>
            <person name="Hayes R.D."/>
            <person name="Graham S.W."/>
            <person name="Gunter L.E."/>
            <person name="McDaniel S.F."/>
            <person name="Hoernstein S.N.W."/>
            <person name="Larsson A."/>
            <person name="Li F.W."/>
            <person name="Perroud P.F."/>
            <person name="Phillips J."/>
            <person name="Ranjan P."/>
            <person name="Rokshar D.S."/>
            <person name="Rothfels C.J."/>
            <person name="Schneider L."/>
            <person name="Shu S."/>
            <person name="Stevenson D.W."/>
            <person name="Thummler F."/>
            <person name="Tillich M."/>
            <person name="Villarreal Aguilar J.C."/>
            <person name="Widiez T."/>
            <person name="Wong G.K."/>
            <person name="Wymore A."/>
            <person name="Zhang Y."/>
            <person name="Zimmer A.D."/>
            <person name="Quatrano R.S."/>
            <person name="Mayer K.F.X."/>
            <person name="Goodstein D."/>
            <person name="Casacuberta J.M."/>
            <person name="Vandepoele K."/>
            <person name="Reski R."/>
            <person name="Cuming A.C."/>
            <person name="Tuskan G.A."/>
            <person name="Maumus F."/>
            <person name="Salse J."/>
            <person name="Schmutz J."/>
            <person name="Rensing S.A."/>
        </authorList>
    </citation>
    <scope>NUCLEOTIDE SEQUENCE [LARGE SCALE GENOMIC DNA]</scope>
    <source>
        <strain evidence="13 14">cv. Gransden 2004</strain>
    </source>
</reference>
<keyword evidence="14" id="KW-1185">Reference proteome</keyword>
<dbReference type="EMBL" id="ABEU02000007">
    <property type="protein sequence ID" value="PNR51681.1"/>
    <property type="molecule type" value="Genomic_DNA"/>
</dbReference>
<dbReference type="SUPFAM" id="SSF48264">
    <property type="entry name" value="Cytochrome P450"/>
    <property type="match status" value="1"/>
</dbReference>
<evidence type="ECO:0000313" key="12">
    <source>
        <dbReference type="EMBL" id="PNR51681.1"/>
    </source>
</evidence>
<evidence type="ECO:0000256" key="2">
    <source>
        <dbReference type="ARBA" id="ARBA00022516"/>
    </source>
</evidence>
<keyword evidence="10" id="KW-0456">Lyase</keyword>
<dbReference type="GeneID" id="112284722"/>
<evidence type="ECO:0000313" key="13">
    <source>
        <dbReference type="EnsemblPlants" id="PAC:32925967.CDS.1"/>
    </source>
</evidence>
<dbReference type="GO" id="GO:0004497">
    <property type="term" value="F:monooxygenase activity"/>
    <property type="evidence" value="ECO:0000318"/>
    <property type="project" value="GO_Central"/>
</dbReference>
<dbReference type="GO" id="GO:0016705">
    <property type="term" value="F:oxidoreductase activity, acting on paired donors, with incorporation or reduction of molecular oxygen"/>
    <property type="evidence" value="ECO:0007669"/>
    <property type="project" value="InterPro"/>
</dbReference>
<dbReference type="GO" id="GO:0020037">
    <property type="term" value="F:heme binding"/>
    <property type="evidence" value="ECO:0007669"/>
    <property type="project" value="InterPro"/>
</dbReference>
<dbReference type="eggNOG" id="ENOG502QQNS">
    <property type="taxonomic scope" value="Eukaryota"/>
</dbReference>
<comment type="similarity">
    <text evidence="1">Belongs to the cytochrome P450 family.</text>
</comment>
<evidence type="ECO:0000256" key="8">
    <source>
        <dbReference type="ARBA" id="ARBA00023098"/>
    </source>
</evidence>
<dbReference type="RefSeq" id="XP_024380613.1">
    <property type="nucleotide sequence ID" value="XM_024524845.2"/>
</dbReference>
<evidence type="ECO:0008006" key="15">
    <source>
        <dbReference type="Google" id="ProtNLM"/>
    </source>
</evidence>
<dbReference type="GO" id="GO:0031408">
    <property type="term" value="P:oxylipin biosynthetic process"/>
    <property type="evidence" value="ECO:0007669"/>
    <property type="project" value="UniProtKB-KW"/>
</dbReference>
<dbReference type="AlphaFoldDB" id="A9SNA2"/>
<dbReference type="OrthoDB" id="2789670at2759"/>
<dbReference type="PANTHER" id="PTHR24286:SF255">
    <property type="entry name" value="ALLENE OXIDE SYNTHASE, CHLOROPLASTIC"/>
    <property type="match status" value="1"/>
</dbReference>
<keyword evidence="9" id="KW-0275">Fatty acid biosynthesis</keyword>
<keyword evidence="8" id="KW-0443">Lipid metabolism</keyword>
<dbReference type="Pfam" id="PF00067">
    <property type="entry name" value="p450"/>
    <property type="match status" value="1"/>
</dbReference>
<name>A9SNA2_PHYPA</name>
<dbReference type="InterPro" id="IPR002403">
    <property type="entry name" value="Cyt_P450_E_grp-IV"/>
</dbReference>
<dbReference type="Gene3D" id="1.10.630.10">
    <property type="entry name" value="Cytochrome P450"/>
    <property type="match status" value="1"/>
</dbReference>
<evidence type="ECO:0000256" key="7">
    <source>
        <dbReference type="ARBA" id="ARBA00023004"/>
    </source>
</evidence>
<dbReference type="FunFam" id="1.10.630.10:FF:000024">
    <property type="entry name" value="Allene oxide synthase, chloroplastic"/>
    <property type="match status" value="1"/>
</dbReference>
<dbReference type="EnsemblPlants" id="Pp3c7_25640V3.2">
    <property type="protein sequence ID" value="PAC:32925968.CDS.1"/>
    <property type="gene ID" value="Pp3c7_25640"/>
</dbReference>
<reference evidence="12 14" key="1">
    <citation type="journal article" date="2008" name="Science">
        <title>The Physcomitrella genome reveals evolutionary insights into the conquest of land by plants.</title>
        <authorList>
            <person name="Rensing S."/>
            <person name="Lang D."/>
            <person name="Zimmer A."/>
            <person name="Terry A."/>
            <person name="Salamov A."/>
            <person name="Shapiro H."/>
            <person name="Nishiyama T."/>
            <person name="Perroud P.-F."/>
            <person name="Lindquist E."/>
            <person name="Kamisugi Y."/>
            <person name="Tanahashi T."/>
            <person name="Sakakibara K."/>
            <person name="Fujita T."/>
            <person name="Oishi K."/>
            <person name="Shin-I T."/>
            <person name="Kuroki Y."/>
            <person name="Toyoda A."/>
            <person name="Suzuki Y."/>
            <person name="Hashimoto A."/>
            <person name="Yamaguchi K."/>
            <person name="Sugano A."/>
            <person name="Kohara Y."/>
            <person name="Fujiyama A."/>
            <person name="Anterola A."/>
            <person name="Aoki S."/>
            <person name="Ashton N."/>
            <person name="Barbazuk W.B."/>
            <person name="Barker E."/>
            <person name="Bennetzen J."/>
            <person name="Bezanilla M."/>
            <person name="Blankenship R."/>
            <person name="Cho S.H."/>
            <person name="Dutcher S."/>
            <person name="Estelle M."/>
            <person name="Fawcett J.A."/>
            <person name="Gundlach H."/>
            <person name="Hanada K."/>
            <person name="Heyl A."/>
            <person name="Hicks K.A."/>
            <person name="Hugh J."/>
            <person name="Lohr M."/>
            <person name="Mayer K."/>
            <person name="Melkozernov A."/>
            <person name="Murata T."/>
            <person name="Nelson D."/>
            <person name="Pils B."/>
            <person name="Prigge M."/>
            <person name="Reiss B."/>
            <person name="Renner T."/>
            <person name="Rombauts S."/>
            <person name="Rushton P."/>
            <person name="Sanderfoot A."/>
            <person name="Schween G."/>
            <person name="Shiu S.-H."/>
            <person name="Stueber K."/>
            <person name="Theodoulou F.L."/>
            <person name="Tu H."/>
            <person name="Van de Peer Y."/>
            <person name="Verrier P.J."/>
            <person name="Waters E."/>
            <person name="Wood A."/>
            <person name="Yang L."/>
            <person name="Cove D."/>
            <person name="Cuming A."/>
            <person name="Hasebe M."/>
            <person name="Lucas S."/>
            <person name="Mishler D.B."/>
            <person name="Reski R."/>
            <person name="Grigoriev I."/>
            <person name="Quatrano R.S."/>
            <person name="Boore J.L."/>
        </authorList>
    </citation>
    <scope>NUCLEOTIDE SEQUENCE [LARGE SCALE GENOMIC DNA]</scope>
    <source>
        <strain evidence="13 14">cv. Gransden 2004</strain>
    </source>
</reference>
<evidence type="ECO:0000256" key="9">
    <source>
        <dbReference type="ARBA" id="ARBA00023160"/>
    </source>
</evidence>
<keyword evidence="6" id="KW-0276">Fatty acid metabolism</keyword>
<keyword evidence="2" id="KW-0444">Lipid biosynthesis</keyword>
<keyword evidence="7 11" id="KW-0408">Iron</keyword>
<accession>A9SNA2</accession>
<dbReference type="BRENDA" id="4.2.1.92">
    <property type="organism ID" value="4802"/>
</dbReference>
<dbReference type="GO" id="GO:0006633">
    <property type="term" value="P:fatty acid biosynthetic process"/>
    <property type="evidence" value="ECO:0007669"/>
    <property type="project" value="UniProtKB-KW"/>
</dbReference>
<keyword evidence="3 11" id="KW-0349">Heme</keyword>
<dbReference type="Proteomes" id="UP000006727">
    <property type="component" value="Chromosome 7"/>
</dbReference>
<evidence type="ECO:0000313" key="14">
    <source>
        <dbReference type="Proteomes" id="UP000006727"/>
    </source>
</evidence>
<dbReference type="HOGENOM" id="CLU_045757_0_0_1"/>
<evidence type="ECO:0000256" key="3">
    <source>
        <dbReference type="ARBA" id="ARBA00022617"/>
    </source>
</evidence>
<evidence type="ECO:0000256" key="1">
    <source>
        <dbReference type="ARBA" id="ARBA00010617"/>
    </source>
</evidence>
<gene>
    <name evidence="13" type="primary">LOC112284722</name>
    <name evidence="12" type="ORF">PHYPA_010869</name>
</gene>
<dbReference type="InterPro" id="IPR036396">
    <property type="entry name" value="Cyt_P450_sf"/>
</dbReference>
<organism evidence="12">
    <name type="scientific">Physcomitrium patens</name>
    <name type="common">Spreading-leaved earth moss</name>
    <name type="synonym">Physcomitrella patens</name>
    <dbReference type="NCBI Taxonomy" id="3218"/>
    <lineage>
        <taxon>Eukaryota</taxon>
        <taxon>Viridiplantae</taxon>
        <taxon>Streptophyta</taxon>
        <taxon>Embryophyta</taxon>
        <taxon>Bryophyta</taxon>
        <taxon>Bryophytina</taxon>
        <taxon>Bryopsida</taxon>
        <taxon>Funariidae</taxon>
        <taxon>Funariales</taxon>
        <taxon>Funariaceae</taxon>
        <taxon>Physcomitrium</taxon>
    </lineage>
</organism>
<evidence type="ECO:0000256" key="5">
    <source>
        <dbReference type="ARBA" id="ARBA00022767"/>
    </source>
</evidence>
<evidence type="ECO:0000256" key="11">
    <source>
        <dbReference type="PIRSR" id="PIRSR602403-1"/>
    </source>
</evidence>
<dbReference type="GO" id="GO:0016829">
    <property type="term" value="F:lyase activity"/>
    <property type="evidence" value="ECO:0007669"/>
    <property type="project" value="UniProtKB-KW"/>
</dbReference>
<dbReference type="Gramene" id="Pp3c7_25640V3.2">
    <property type="protein sequence ID" value="PAC:32925968.CDS.1"/>
    <property type="gene ID" value="Pp3c7_25640"/>
</dbReference>